<feature type="compositionally biased region" description="Pro residues" evidence="12">
    <location>
        <begin position="377"/>
        <end position="411"/>
    </location>
</feature>
<dbReference type="InterPro" id="IPR036936">
    <property type="entry name" value="CRIB_dom_sf"/>
</dbReference>
<keyword evidence="11" id="KW-0449">Lipoprotein</keyword>
<dbReference type="InterPro" id="IPR000697">
    <property type="entry name" value="WH1/EVH1_dom"/>
</dbReference>
<proteinExistence type="inferred from homology"/>
<feature type="region of interest" description="Disordered" evidence="12">
    <location>
        <begin position="127"/>
        <end position="163"/>
    </location>
</feature>
<dbReference type="FunFam" id="2.30.29.30:FF:000281">
    <property type="entry name" value="Actin associated protein"/>
    <property type="match status" value="1"/>
</dbReference>
<evidence type="ECO:0000256" key="1">
    <source>
        <dbReference type="ARBA" id="ARBA00004193"/>
    </source>
</evidence>
<keyword evidence="6" id="KW-0597">Phosphoprotein</keyword>
<dbReference type="GO" id="GO:0071933">
    <property type="term" value="F:Arp2/3 complex binding"/>
    <property type="evidence" value="ECO:0007669"/>
    <property type="project" value="UniProtKB-ARBA"/>
</dbReference>
<dbReference type="InterPro" id="IPR039056">
    <property type="entry name" value="SPEC"/>
</dbReference>
<feature type="compositionally biased region" description="Pro residues" evidence="12">
    <location>
        <begin position="331"/>
        <end position="342"/>
    </location>
</feature>
<protein>
    <submittedName>
        <fullName evidence="15">Wiskott-Aldrich syndrome 1</fullName>
    </submittedName>
</protein>
<dbReference type="Pfam" id="PF00568">
    <property type="entry name" value="WH1"/>
    <property type="match status" value="1"/>
</dbReference>
<accession>A0A1D1XVA5</accession>
<dbReference type="Pfam" id="PF00786">
    <property type="entry name" value="PBD"/>
    <property type="match status" value="1"/>
</dbReference>
<evidence type="ECO:0000259" key="13">
    <source>
        <dbReference type="PROSITE" id="PS50108"/>
    </source>
</evidence>
<dbReference type="PANTHER" id="PTHR13502:SF9">
    <property type="entry name" value="CRIB DOMAIN-CONTAINING PROTEIN"/>
    <property type="match status" value="1"/>
</dbReference>
<dbReference type="CDD" id="cd01205">
    <property type="entry name" value="EVH1_WASP-like"/>
    <property type="match status" value="1"/>
</dbReference>
<dbReference type="InterPro" id="IPR033927">
    <property type="entry name" value="WASPfam_EVH1"/>
</dbReference>
<dbReference type="GO" id="GO:0008360">
    <property type="term" value="P:regulation of cell shape"/>
    <property type="evidence" value="ECO:0007669"/>
    <property type="project" value="UniProtKB-KW"/>
</dbReference>
<dbReference type="GO" id="GO:0008092">
    <property type="term" value="F:cytoskeletal protein binding"/>
    <property type="evidence" value="ECO:0007669"/>
    <property type="project" value="UniProtKB-ARBA"/>
</dbReference>
<dbReference type="PROSITE" id="PS50229">
    <property type="entry name" value="WH1"/>
    <property type="match status" value="1"/>
</dbReference>
<feature type="compositionally biased region" description="Pro residues" evidence="12">
    <location>
        <begin position="300"/>
        <end position="323"/>
    </location>
</feature>
<dbReference type="PANTHER" id="PTHR13502">
    <property type="entry name" value="CDC42 SMALL EFFECTOR PROTEIN HOMOLOG"/>
    <property type="match status" value="1"/>
</dbReference>
<feature type="compositionally biased region" description="Basic and acidic residues" evidence="12">
    <location>
        <begin position="127"/>
        <end position="138"/>
    </location>
</feature>
<evidence type="ECO:0000256" key="7">
    <source>
        <dbReference type="ARBA" id="ARBA00022960"/>
    </source>
</evidence>
<dbReference type="CDD" id="cd00132">
    <property type="entry name" value="CRIB"/>
    <property type="match status" value="1"/>
</dbReference>
<dbReference type="InterPro" id="IPR000095">
    <property type="entry name" value="CRIB_dom"/>
</dbReference>
<dbReference type="GO" id="GO:0005856">
    <property type="term" value="C:cytoskeleton"/>
    <property type="evidence" value="ECO:0007669"/>
    <property type="project" value="UniProtKB-SubCell"/>
</dbReference>
<feature type="compositionally biased region" description="Low complexity" evidence="12">
    <location>
        <begin position="279"/>
        <end position="299"/>
    </location>
</feature>
<dbReference type="SMART" id="SM00461">
    <property type="entry name" value="WH1"/>
    <property type="match status" value="1"/>
</dbReference>
<dbReference type="EMBL" id="GDJX01021628">
    <property type="protein sequence ID" value="JAT46308.1"/>
    <property type="molecule type" value="Transcribed_RNA"/>
</dbReference>
<feature type="region of interest" description="Disordered" evidence="12">
    <location>
        <begin position="219"/>
        <end position="411"/>
    </location>
</feature>
<evidence type="ECO:0000256" key="10">
    <source>
        <dbReference type="ARBA" id="ARBA00023212"/>
    </source>
</evidence>
<evidence type="ECO:0000259" key="14">
    <source>
        <dbReference type="PROSITE" id="PS50229"/>
    </source>
</evidence>
<dbReference type="GO" id="GO:0035023">
    <property type="term" value="P:regulation of Rho protein signal transduction"/>
    <property type="evidence" value="ECO:0007669"/>
    <property type="project" value="InterPro"/>
</dbReference>
<dbReference type="Gene3D" id="2.30.29.30">
    <property type="entry name" value="Pleckstrin-homology domain (PH domain)/Phosphotyrosine-binding domain (PTB)"/>
    <property type="match status" value="1"/>
</dbReference>
<dbReference type="FunFam" id="3.90.810.10:FF:000010">
    <property type="entry name" value="Related to Neural Wiskott-Aldrich syndrome protein"/>
    <property type="match status" value="1"/>
</dbReference>
<dbReference type="GO" id="GO:0031267">
    <property type="term" value="F:small GTPase binding"/>
    <property type="evidence" value="ECO:0007669"/>
    <property type="project" value="InterPro"/>
</dbReference>
<evidence type="ECO:0000256" key="5">
    <source>
        <dbReference type="ARBA" id="ARBA00022490"/>
    </source>
</evidence>
<keyword evidence="10" id="KW-0206">Cytoskeleton</keyword>
<name>A0A1D1XVA5_9ARAE</name>
<evidence type="ECO:0000256" key="12">
    <source>
        <dbReference type="SAM" id="MobiDB-lite"/>
    </source>
</evidence>
<evidence type="ECO:0000256" key="2">
    <source>
        <dbReference type="ARBA" id="ARBA00004245"/>
    </source>
</evidence>
<evidence type="ECO:0000256" key="4">
    <source>
        <dbReference type="ARBA" id="ARBA00022475"/>
    </source>
</evidence>
<feature type="compositionally biased region" description="Polar residues" evidence="12">
    <location>
        <begin position="262"/>
        <end position="278"/>
    </location>
</feature>
<organism evidence="15">
    <name type="scientific">Anthurium amnicola</name>
    <dbReference type="NCBI Taxonomy" id="1678845"/>
    <lineage>
        <taxon>Eukaryota</taxon>
        <taxon>Viridiplantae</taxon>
        <taxon>Streptophyta</taxon>
        <taxon>Embryophyta</taxon>
        <taxon>Tracheophyta</taxon>
        <taxon>Spermatophyta</taxon>
        <taxon>Magnoliopsida</taxon>
        <taxon>Liliopsida</taxon>
        <taxon>Araceae</taxon>
        <taxon>Pothoideae</taxon>
        <taxon>Potheae</taxon>
        <taxon>Anthurium</taxon>
    </lineage>
</organism>
<dbReference type="Gene3D" id="3.90.810.10">
    <property type="entry name" value="CRIB domain"/>
    <property type="match status" value="1"/>
</dbReference>
<feature type="domain" description="CRIB" evidence="13">
    <location>
        <begin position="161"/>
        <end position="174"/>
    </location>
</feature>
<reference evidence="15" key="1">
    <citation type="submission" date="2015-07" db="EMBL/GenBank/DDBJ databases">
        <title>Transcriptome Assembly of Anthurium amnicola.</title>
        <authorList>
            <person name="Suzuki J."/>
        </authorList>
    </citation>
    <scope>NUCLEOTIDE SEQUENCE</scope>
</reference>
<evidence type="ECO:0000256" key="11">
    <source>
        <dbReference type="ARBA" id="ARBA00023288"/>
    </source>
</evidence>
<feature type="domain" description="WH1" evidence="14">
    <location>
        <begin position="16"/>
        <end position="127"/>
    </location>
</feature>
<dbReference type="SMART" id="SM00285">
    <property type="entry name" value="PBD"/>
    <property type="match status" value="1"/>
</dbReference>
<feature type="non-terminal residue" evidence="15">
    <location>
        <position position="411"/>
    </location>
</feature>
<keyword evidence="5" id="KW-0963">Cytoplasm</keyword>
<keyword evidence="7" id="KW-0133">Cell shape</keyword>
<comment type="subcellular location">
    <subcellularLocation>
        <location evidence="1">Cell membrane</location>
        <topology evidence="1">Lipid-anchor</topology>
    </subcellularLocation>
    <subcellularLocation>
        <location evidence="2">Cytoplasm</location>
        <location evidence="2">Cytoskeleton</location>
    </subcellularLocation>
</comment>
<keyword evidence="9" id="KW-0564">Palmitate</keyword>
<dbReference type="AlphaFoldDB" id="A0A1D1XVA5"/>
<evidence type="ECO:0000256" key="9">
    <source>
        <dbReference type="ARBA" id="ARBA00023139"/>
    </source>
</evidence>
<dbReference type="InterPro" id="IPR011993">
    <property type="entry name" value="PH-like_dom_sf"/>
</dbReference>
<evidence type="ECO:0000256" key="8">
    <source>
        <dbReference type="ARBA" id="ARBA00023136"/>
    </source>
</evidence>
<dbReference type="PROSITE" id="PS50108">
    <property type="entry name" value="CRIB"/>
    <property type="match status" value="1"/>
</dbReference>
<dbReference type="GO" id="GO:0007015">
    <property type="term" value="P:actin filament organization"/>
    <property type="evidence" value="ECO:0007669"/>
    <property type="project" value="InterPro"/>
</dbReference>
<gene>
    <name evidence="15" type="primary">wsp1_0</name>
    <name evidence="15" type="ORF">g.97720</name>
</gene>
<evidence type="ECO:0000256" key="3">
    <source>
        <dbReference type="ARBA" id="ARBA00005720"/>
    </source>
</evidence>
<keyword evidence="8" id="KW-0472">Membrane</keyword>
<sequence length="411" mass="44628">MPSVTLKPEDKTTIKKALVGNKILTATVARLYVAYPDPNAWTYTKIMGAAVFVRDNAKNSFFFKVVDLMGDRGILWEQELYKDFQYIEETSFFHTFALDEYLAAFSFANEQEARSFYKRVLNKEKLPSKPKKSQKENKNNSGGIFGTKKKKKKGKIDKSDIGAPTEFRHLGHIGWDDQKGFNVQNIDPEWKDLIDQLGDLGISKETIEENVEFINKFLKTKKKEPQKAAKKGPPPQPPSRRAAPPPPAKKKSPPPPPARRPVSTSTRDTLQPSSPVKNSISPPASPSFSPKVSPKVSPTPIQPPPPPPISASSPQPPPIPPTLPSRSAPQQAPPPPPPPVRPLPTFNNTPPPVPPARVTNSIPPPLPPSRNAAPQVTAPPSPPSLPPPSTGGPPPPPPSTGGLPPPPPPPP</sequence>
<dbReference type="SUPFAM" id="SSF50729">
    <property type="entry name" value="PH domain-like"/>
    <property type="match status" value="1"/>
</dbReference>
<dbReference type="InterPro" id="IPR011026">
    <property type="entry name" value="WAS_C"/>
</dbReference>
<dbReference type="GO" id="GO:0005886">
    <property type="term" value="C:plasma membrane"/>
    <property type="evidence" value="ECO:0007669"/>
    <property type="project" value="UniProtKB-SubCell"/>
</dbReference>
<keyword evidence="4" id="KW-1003">Cell membrane</keyword>
<feature type="compositionally biased region" description="Pro residues" evidence="12">
    <location>
        <begin position="232"/>
        <end position="259"/>
    </location>
</feature>
<feature type="compositionally biased region" description="Basic residues" evidence="12">
    <location>
        <begin position="219"/>
        <end position="230"/>
    </location>
</feature>
<comment type="similarity">
    <text evidence="3">Belongs to the CDC42SE/SPEC family.</text>
</comment>
<dbReference type="SUPFAM" id="SSF47912">
    <property type="entry name" value="Wiscott-Aldrich syndrome protein, WASP, C-terminal domain"/>
    <property type="match status" value="1"/>
</dbReference>
<evidence type="ECO:0000256" key="6">
    <source>
        <dbReference type="ARBA" id="ARBA00022553"/>
    </source>
</evidence>
<evidence type="ECO:0000313" key="15">
    <source>
        <dbReference type="EMBL" id="JAT46308.1"/>
    </source>
</evidence>